<gene>
    <name evidence="1" type="ORF">PQR63_10215</name>
</gene>
<name>A0ABW8Z9I3_9BURK</name>
<evidence type="ECO:0000313" key="2">
    <source>
        <dbReference type="Proteomes" id="UP001629214"/>
    </source>
</evidence>
<organism evidence="1 2">
    <name type="scientific">Herbaspirillum rhizosphaerae</name>
    <dbReference type="NCBI Taxonomy" id="346179"/>
    <lineage>
        <taxon>Bacteria</taxon>
        <taxon>Pseudomonadati</taxon>
        <taxon>Pseudomonadota</taxon>
        <taxon>Betaproteobacteria</taxon>
        <taxon>Burkholderiales</taxon>
        <taxon>Oxalobacteraceae</taxon>
        <taxon>Herbaspirillum</taxon>
    </lineage>
</organism>
<protein>
    <submittedName>
        <fullName evidence="1">YidB family protein</fullName>
    </submittedName>
</protein>
<keyword evidence="2" id="KW-1185">Reference proteome</keyword>
<accession>A0ABW8Z9I3</accession>
<dbReference type="InterPro" id="IPR027405">
    <property type="entry name" value="YidB-like"/>
</dbReference>
<dbReference type="EMBL" id="JAQQFR010000005">
    <property type="protein sequence ID" value="MFL9878759.1"/>
    <property type="molecule type" value="Genomic_DNA"/>
</dbReference>
<dbReference type="InterPro" id="IPR045372">
    <property type="entry name" value="YidB"/>
</dbReference>
<proteinExistence type="predicted"/>
<dbReference type="SUPFAM" id="SSF140804">
    <property type="entry name" value="YidB-like"/>
    <property type="match status" value="1"/>
</dbReference>
<comment type="caution">
    <text evidence="1">The sequence shown here is derived from an EMBL/GenBank/DDBJ whole genome shotgun (WGS) entry which is preliminary data.</text>
</comment>
<reference evidence="1 2" key="1">
    <citation type="journal article" date="2024" name="Chem. Sci.">
        <title>Discovery of megapolipeptins by genome mining of a Burkholderiales bacteria collection.</title>
        <authorList>
            <person name="Paulo B.S."/>
            <person name="Recchia M.J.J."/>
            <person name="Lee S."/>
            <person name="Fergusson C.H."/>
            <person name="Romanowski S.B."/>
            <person name="Hernandez A."/>
            <person name="Krull N."/>
            <person name="Liu D.Y."/>
            <person name="Cavanagh H."/>
            <person name="Bos A."/>
            <person name="Gray C.A."/>
            <person name="Murphy B.T."/>
            <person name="Linington R.G."/>
            <person name="Eustaquio A.S."/>
        </authorList>
    </citation>
    <scope>NUCLEOTIDE SEQUENCE [LARGE SCALE GENOMIC DNA]</scope>
    <source>
        <strain evidence="1 2">RL21-008-BIB-B</strain>
    </source>
</reference>
<dbReference type="Proteomes" id="UP001629214">
    <property type="component" value="Unassembled WGS sequence"/>
</dbReference>
<sequence>MGLFDSVLGALNNNAGDAADAPADPKAALIQAVLSLLANNNNQSGGALGGLGGLGSIGGLGGLLGTLQNAGLGQIVDSWIGNGQNQPVSGDQVSQALGDDQLGGLAQATGIPQGDIAGHLAQILPGLVDHLTPNGQVPESVGGDLGSEIGNLLGGFLGGKPT</sequence>
<evidence type="ECO:0000313" key="1">
    <source>
        <dbReference type="EMBL" id="MFL9878759.1"/>
    </source>
</evidence>
<dbReference type="RefSeq" id="WP_408167752.1">
    <property type="nucleotide sequence ID" value="NZ_JAQQFR010000005.1"/>
</dbReference>
<dbReference type="Gene3D" id="1.10.10.690">
    <property type="entry name" value="YidB-like"/>
    <property type="match status" value="1"/>
</dbReference>
<dbReference type="Pfam" id="PF20159">
    <property type="entry name" value="YidB"/>
    <property type="match status" value="1"/>
</dbReference>